<reference evidence="5 6" key="1">
    <citation type="submission" date="2014-02" db="EMBL/GenBank/DDBJ databases">
        <authorList>
            <person name="Sears C."/>
            <person name="Carroll K."/>
            <person name="Sack B.R."/>
            <person name="Qadri F."/>
            <person name="Myers L.L."/>
            <person name="Chung G.-T."/>
            <person name="Escheverria P."/>
            <person name="Fraser C.M."/>
            <person name="Sadzewicz L."/>
            <person name="Shefchek K.A."/>
            <person name="Tallon L."/>
            <person name="Das S.P."/>
            <person name="Daugherty S."/>
            <person name="Mongodin E.F."/>
        </authorList>
    </citation>
    <scope>NUCLEOTIDE SEQUENCE [LARGE SCALE GENOMIC DNA]</scope>
    <source>
        <strain evidence="5 6">3976T8</strain>
    </source>
</reference>
<organism evidence="5 6">
    <name type="scientific">Bacteroides fragilis str. 3976T8</name>
    <dbReference type="NCBI Taxonomy" id="1339314"/>
    <lineage>
        <taxon>Bacteria</taxon>
        <taxon>Pseudomonadati</taxon>
        <taxon>Bacteroidota</taxon>
        <taxon>Bacteroidia</taxon>
        <taxon>Bacteroidales</taxon>
        <taxon>Bacteroidaceae</taxon>
        <taxon>Bacteroides</taxon>
    </lineage>
</organism>
<evidence type="ECO:0000313" key="6">
    <source>
        <dbReference type="Proteomes" id="UP000020938"/>
    </source>
</evidence>
<dbReference type="Proteomes" id="UP000020938">
    <property type="component" value="Unassembled WGS sequence"/>
</dbReference>
<evidence type="ECO:0000256" key="2">
    <source>
        <dbReference type="ARBA" id="ARBA00022801"/>
    </source>
</evidence>
<evidence type="ECO:0000313" key="5">
    <source>
        <dbReference type="EMBL" id="EXZ72678.1"/>
    </source>
</evidence>
<name>A0A016AUD6_BACFG</name>
<sequence>MDEKLLPYFENVNDGGEQGKYLKEFGNEETQGGICLHLSITWLYLWHNSTNKAPNTIWQEMKTPTLIQQIASNQRSYQQYYPNIADNVSLATRNSLHVTGTNAGEIYQITTNALVKSNMLLYVINLEKDHKPVGRHAIAAIVTRGRFYLYDPNVGVMSVPMPNMKELIEKIPYIYGKHSLNISQTSVYNIS</sequence>
<feature type="domain" description="Peptidase C58 YopT-type" evidence="4">
    <location>
        <begin position="130"/>
        <end position="177"/>
    </location>
</feature>
<dbReference type="Gene3D" id="3.90.70.20">
    <property type="match status" value="1"/>
</dbReference>
<dbReference type="RefSeq" id="WP_032598515.1">
    <property type="nucleotide sequence ID" value="NZ_JGDS01000057.1"/>
</dbReference>
<dbReference type="InterPro" id="IPR038765">
    <property type="entry name" value="Papain-like_cys_pep_sf"/>
</dbReference>
<evidence type="ECO:0000259" key="4">
    <source>
        <dbReference type="Pfam" id="PF03543"/>
    </source>
</evidence>
<dbReference type="EMBL" id="JGDS01000057">
    <property type="protein sequence ID" value="EXZ72678.1"/>
    <property type="molecule type" value="Genomic_DNA"/>
</dbReference>
<keyword evidence="3" id="KW-0788">Thiol protease</keyword>
<protein>
    <submittedName>
        <fullName evidence="5">Virulence surface antigen family protein</fullName>
    </submittedName>
</protein>
<dbReference type="Pfam" id="PF03543">
    <property type="entry name" value="Peptidase_C58"/>
    <property type="match status" value="1"/>
</dbReference>
<keyword evidence="1" id="KW-0645">Protease</keyword>
<dbReference type="PATRIC" id="fig|1339314.3.peg.3153"/>
<comment type="caution">
    <text evidence="5">The sequence shown here is derived from an EMBL/GenBank/DDBJ whole genome shotgun (WGS) entry which is preliminary data.</text>
</comment>
<evidence type="ECO:0000256" key="3">
    <source>
        <dbReference type="ARBA" id="ARBA00022807"/>
    </source>
</evidence>
<gene>
    <name evidence="5" type="ORF">M123_2984</name>
</gene>
<dbReference type="GO" id="GO:0006508">
    <property type="term" value="P:proteolysis"/>
    <property type="evidence" value="ECO:0007669"/>
    <property type="project" value="UniProtKB-KW"/>
</dbReference>
<dbReference type="SUPFAM" id="SSF54001">
    <property type="entry name" value="Cysteine proteinases"/>
    <property type="match status" value="1"/>
</dbReference>
<dbReference type="AlphaFoldDB" id="A0A016AUD6"/>
<proteinExistence type="predicted"/>
<accession>A0A016AUD6</accession>
<keyword evidence="2" id="KW-0378">Hydrolase</keyword>
<evidence type="ECO:0000256" key="1">
    <source>
        <dbReference type="ARBA" id="ARBA00022670"/>
    </source>
</evidence>
<dbReference type="GO" id="GO:0004197">
    <property type="term" value="F:cysteine-type endopeptidase activity"/>
    <property type="evidence" value="ECO:0007669"/>
    <property type="project" value="InterPro"/>
</dbReference>
<dbReference type="InterPro" id="IPR006473">
    <property type="entry name" value="Peptidase_C58_Yopt"/>
</dbReference>